<keyword evidence="1" id="KW-1133">Transmembrane helix</keyword>
<keyword evidence="1" id="KW-0812">Transmembrane</keyword>
<protein>
    <submittedName>
        <fullName evidence="2">Uncharacterized protein</fullName>
    </submittedName>
</protein>
<accession>A0A544QNY7</accession>
<feature type="transmembrane region" description="Helical" evidence="1">
    <location>
        <begin position="69"/>
        <end position="89"/>
    </location>
</feature>
<sequence length="90" mass="9473">MDRAKGGVVLSLVFGVTATVWAVDGLVAGGATAANLLVLIGGGIVVGTTLWTIRQEGDDNVAHYRERRGLFWLVALATLSFVVGTGLQFW</sequence>
<evidence type="ECO:0000256" key="1">
    <source>
        <dbReference type="SAM" id="Phobius"/>
    </source>
</evidence>
<dbReference type="Proteomes" id="UP000315385">
    <property type="component" value="Unassembled WGS sequence"/>
</dbReference>
<keyword evidence="3" id="KW-1185">Reference proteome</keyword>
<feature type="transmembrane region" description="Helical" evidence="1">
    <location>
        <begin position="32"/>
        <end position="53"/>
    </location>
</feature>
<name>A0A544QNY7_9EURY</name>
<comment type="caution">
    <text evidence="2">The sequence shown here is derived from an EMBL/GenBank/DDBJ whole genome shotgun (WGS) entry which is preliminary data.</text>
</comment>
<dbReference type="AlphaFoldDB" id="A0A544QNY7"/>
<organism evidence="2 3">
    <name type="scientific">Halonotius roseus</name>
    <dbReference type="NCBI Taxonomy" id="2511997"/>
    <lineage>
        <taxon>Archaea</taxon>
        <taxon>Methanobacteriati</taxon>
        <taxon>Methanobacteriota</taxon>
        <taxon>Stenosarchaea group</taxon>
        <taxon>Halobacteria</taxon>
        <taxon>Halobacteriales</taxon>
        <taxon>Haloferacaceae</taxon>
        <taxon>Halonotius</taxon>
    </lineage>
</organism>
<dbReference type="RefSeq" id="WP_142443701.1">
    <property type="nucleotide sequence ID" value="NZ_SESI01000002.1"/>
</dbReference>
<gene>
    <name evidence="2" type="ORF">EWF95_08900</name>
</gene>
<evidence type="ECO:0000313" key="3">
    <source>
        <dbReference type="Proteomes" id="UP000315385"/>
    </source>
</evidence>
<keyword evidence="1" id="KW-0472">Membrane</keyword>
<reference evidence="2 3" key="1">
    <citation type="submission" date="2019-02" db="EMBL/GenBank/DDBJ databases">
        <title>Halonotius sp. a new haloqrchaeon isolated from saline water.</title>
        <authorList>
            <person name="Duran-Viseras A."/>
            <person name="Sanchez-Porro C."/>
            <person name="Ventosa A."/>
        </authorList>
    </citation>
    <scope>NUCLEOTIDE SEQUENCE [LARGE SCALE GENOMIC DNA]</scope>
    <source>
        <strain evidence="2 3">F9-27</strain>
    </source>
</reference>
<proteinExistence type="predicted"/>
<evidence type="ECO:0000313" key="2">
    <source>
        <dbReference type="EMBL" id="TQQ80590.1"/>
    </source>
</evidence>
<dbReference type="EMBL" id="SESI01000002">
    <property type="protein sequence ID" value="TQQ80590.1"/>
    <property type="molecule type" value="Genomic_DNA"/>
</dbReference>